<evidence type="ECO:0000256" key="7">
    <source>
        <dbReference type="ARBA" id="ARBA00023237"/>
    </source>
</evidence>
<dbReference type="EMBL" id="LRRQ01000076">
    <property type="protein sequence ID" value="OAM89807.1"/>
    <property type="molecule type" value="Genomic_DNA"/>
</dbReference>
<dbReference type="Gene3D" id="2.160.20.20">
    <property type="match status" value="1"/>
</dbReference>
<dbReference type="GO" id="GO:0005576">
    <property type="term" value="C:extracellular region"/>
    <property type="evidence" value="ECO:0007669"/>
    <property type="project" value="UniProtKB-SubCell"/>
</dbReference>
<sequence>MKTVITQILRRAALPGILLALANHSLPLRAQEIIFGTGSTNPATGALVAGGTVRLTGDDATLQLDNGRTLTVSDYVSIGGAFTALGGKDLTFRPFDDLPGQWARLDMTGGARIFSTALPATGTQTLHLDRVILSSGSGSGGGALNATGANANNALIIEGDVVFLNNVSGGVSGAVNANPAMLVFTGTTIFQGNSAGRPANSSDHGGALYYYPNTYSGTLLFQNDVLFLSNTMNGAQGGALSVRYSASSPTTTAKFMRNTTFINNTAYTNGGGAAFYDIRVPVEFAGDVTVAGNQAKNGHSGGMAAPVGTILFSGTHNPGATTVLFSSNTAATNAGGLTAVVVDFTGGLLKFTDNTAVSGNAGGINNTGTLRITGSYAFSNNQAGAAGGAVYSNASGANITLNGSGSFAGNIAGATGGAIHLNGADTFLDIRDGALFTNNAAGGDGGAIYAKTGAKLSLTAATGDIVFRDNKAGAALAGTAGGFVASGGTASAIYFENTGSLDIHADEGRSVVFDDPLTGSATAAVTLRKTGDGILSFGTHASDVTLDTTVEAGVMRLTGGAVYGKSGTGSFTLNAGRLEGNGKIQTKDATLANGVGLTVLDGGALVIEAAGGGMVSAGAGLKLAGTGTLSLVGASQLNAGEITVGALAGPAAGTLTLTNTLALDAGAVLRYDLYTGNQSDRVDAAGVSLLGTGTIRLGTVATGSFTVMTWTDAGLSAGDLASLAVRDANGGELNARNTASLLLSGNSLVLNNVTSSLDMEWTGATGTLTWQSSPAESANWTDSAATNPELYFRNGDSARFGATATGSVTVAPAGVTASGIEVAVTAGTLTFAGGTITTDAASAEAGATLTGTTGKLVKTGAGTLVFSNTANLFKAGIELGGGVLVFNKANQLATGAGAGILFTDGATLRASADITGFATGITIADGKTAAFDTQNHAVGYSGVLALAPAATSGTFVKTGSGALTLSGNNTAYTGALRVNAGSLLLAPGAQLGGAVTVANGAVFGGAGTATGGVSLLGGSVLQVGGTLEIGGALTVANAELVFNGTNTRLDAGSVAASGSNTIDLQGFNPGTYTLGNIGGLMASATVAITIDGNPLIEGSRSSANAFEDAGTLKVNYSAGASLRVTWTGTGASNTVWDTANNNWSSTGDTKFAAGDTVVFTGSGANLALNLVGTTVTVSDLEVGGSAALRFTGVGIVADKDSVREPGVSEITDAKGQLRKSGAGLLTLDNAANQFKGGIVMSGGTLAFSRADQIGTTGTTIAFAASAALASGGSVAMTLDNTITIDAGAVATVAVDAPSLTLAGALGGSGTLAKTGAGMLVYSGTAALGHAATRIDDGLVKLAGIPGAASAGVVHLFDLNGGWLDLSDSPAFDTSGSTANDWAQLTITGEAGRVIGGNDKIVLGNGAIGFGIGHATDVDKQGLFVEVAAGAGVAVMTGSNYYAGYTRILSGTLRVMDDAQLGLAALNREIIFAGAGGAALEIASAAFSSSRAIDLRADGVIGVSDAAGIATWAGVISGSHSLTKTGDGTLVLAGSNDYTGGTVIAGGTLAGSTTSLQGRITNNASLVFDQQAVSSEYSGTVTGGGKVFKSGPGGLVLAGRIEAGEFNIDGGAVTIGGGNPIATTTAFNIGSAGSLRGTGTIGGGATRFLNRGALYVGKAAGQAGPGTLTLHGDYFGENDASLTLAVTWEQGTVIDADKLVISGSASGRTTIKLAGTGAIGQTAAASADELVVAQGGSSEDAFELDQPYMSGIYEMSLRNNGGTWSLVANEIAPDVPAVLGVDASALFIGKASMESLGKRFTATRSLNVPHRFELWLNGLYREDNISDTAYEGTESHTAGVQVGGDWSLALGGAGRLTLGLFYDYARTDMTLPFADSSTETESHGFGGYAAYKVGAWFANGLFRMGREDYTVSMLRTPAFVMEGDSWAASIEAGRVFEVDSRWRVEPQVQLSWQGHSIDDVTDKFGRTFVVDSVSSFDARAGVRLWEEYQWKPGLLITPYARLGAAYEFKGRGRVTVAGTPFENDLSGLNGLFDAGLAMQLGKGLSLHLDGSWYLGRKLDGYSFNLGAAYAW</sequence>
<dbReference type="SUPFAM" id="SSF51126">
    <property type="entry name" value="Pectin lyase-like"/>
    <property type="match status" value="2"/>
</dbReference>
<comment type="subcellular location">
    <subcellularLocation>
        <location evidence="1">Cell envelope</location>
    </subcellularLocation>
    <subcellularLocation>
        <location evidence="2">Cell outer membrane</location>
    </subcellularLocation>
    <subcellularLocation>
        <location evidence="3">Secreted</location>
    </subcellularLocation>
</comment>
<organism evidence="10 11">
    <name type="scientific">Termitidicoccus mucosus</name>
    <dbReference type="NCBI Taxonomy" id="1184151"/>
    <lineage>
        <taxon>Bacteria</taxon>
        <taxon>Pseudomonadati</taxon>
        <taxon>Verrucomicrobiota</taxon>
        <taxon>Opitutia</taxon>
        <taxon>Opitutales</taxon>
        <taxon>Opitutaceae</taxon>
        <taxon>Termitidicoccus</taxon>
    </lineage>
</organism>
<dbReference type="Pfam" id="PF03797">
    <property type="entry name" value="Autotransporter"/>
    <property type="match status" value="1"/>
</dbReference>
<dbReference type="Pfam" id="PF12951">
    <property type="entry name" value="PATR"/>
    <property type="match status" value="5"/>
</dbReference>
<dbReference type="NCBIfam" id="TIGR02601">
    <property type="entry name" value="autotrns_rpt"/>
    <property type="match status" value="4"/>
</dbReference>
<dbReference type="InterPro" id="IPR051551">
    <property type="entry name" value="Autotransporter_adhesion"/>
</dbReference>
<dbReference type="Gene3D" id="2.40.128.130">
    <property type="entry name" value="Autotransporter beta-domain"/>
    <property type="match status" value="1"/>
</dbReference>
<dbReference type="SMART" id="SM00869">
    <property type="entry name" value="Autotransporter"/>
    <property type="match status" value="1"/>
</dbReference>
<protein>
    <recommendedName>
        <fullName evidence="9">Autotransporter domain-containing protein</fullName>
    </recommendedName>
</protein>
<dbReference type="InterPro" id="IPR036709">
    <property type="entry name" value="Autotransporte_beta_dom_sf"/>
</dbReference>
<dbReference type="STRING" id="1184151.AW736_10800"/>
<evidence type="ECO:0000259" key="9">
    <source>
        <dbReference type="PROSITE" id="PS51208"/>
    </source>
</evidence>
<dbReference type="InterPro" id="IPR012332">
    <property type="entry name" value="Autotransporter_pectin_lyase_C"/>
</dbReference>
<dbReference type="OrthoDB" id="174589at2"/>
<feature type="chain" id="PRO_5008089012" description="Autotransporter domain-containing protein" evidence="8">
    <location>
        <begin position="31"/>
        <end position="2070"/>
    </location>
</feature>
<evidence type="ECO:0000256" key="5">
    <source>
        <dbReference type="ARBA" id="ARBA00022729"/>
    </source>
</evidence>
<dbReference type="PROSITE" id="PS51208">
    <property type="entry name" value="AUTOTRANSPORTER"/>
    <property type="match status" value="1"/>
</dbReference>
<reference evidence="10 11" key="1">
    <citation type="submission" date="2016-01" db="EMBL/GenBank/DDBJ databases">
        <title>High potential of lignocellulose degradation of a new Verrucomicrobia species.</title>
        <authorList>
            <person name="Wang Y."/>
            <person name="Shi Y."/>
            <person name="Qiu Z."/>
            <person name="Liu S."/>
            <person name="Yang H."/>
        </authorList>
    </citation>
    <scope>NUCLEOTIDE SEQUENCE [LARGE SCALE GENOMIC DNA]</scope>
    <source>
        <strain evidence="10 11">TSB47</strain>
    </source>
</reference>
<dbReference type="InterPro" id="IPR011050">
    <property type="entry name" value="Pectin_lyase_fold/virulence"/>
</dbReference>
<dbReference type="Proteomes" id="UP000078486">
    <property type="component" value="Unassembled WGS sequence"/>
</dbReference>
<feature type="domain" description="Autotransporter" evidence="9">
    <location>
        <begin position="1806"/>
        <end position="2070"/>
    </location>
</feature>
<gene>
    <name evidence="10" type="ORF">AW736_10800</name>
</gene>
<proteinExistence type="predicted"/>
<keyword evidence="7" id="KW-0998">Cell outer membrane</keyword>
<dbReference type="NCBIfam" id="TIGR01376">
    <property type="entry name" value="POMP_repeat"/>
    <property type="match status" value="1"/>
</dbReference>
<dbReference type="InterPro" id="IPR005546">
    <property type="entry name" value="Autotransporte_beta"/>
</dbReference>
<dbReference type="SUPFAM" id="SSF103515">
    <property type="entry name" value="Autotransporter"/>
    <property type="match status" value="1"/>
</dbReference>
<dbReference type="GO" id="GO:0009279">
    <property type="term" value="C:cell outer membrane"/>
    <property type="evidence" value="ECO:0007669"/>
    <property type="project" value="UniProtKB-SubCell"/>
</dbReference>
<accession>A0A178IKI3</accession>
<dbReference type="RefSeq" id="WP_068770266.1">
    <property type="nucleotide sequence ID" value="NZ_CP109796.1"/>
</dbReference>
<keyword evidence="4" id="KW-0964">Secreted</keyword>
<feature type="signal peptide" evidence="8">
    <location>
        <begin position="1"/>
        <end position="30"/>
    </location>
</feature>
<dbReference type="InterPro" id="IPR006315">
    <property type="entry name" value="OM_autotransptr_brl_dom"/>
</dbReference>
<dbReference type="InterPro" id="IPR003368">
    <property type="entry name" value="POMP_repeat"/>
</dbReference>
<dbReference type="PANTHER" id="PTHR35037">
    <property type="entry name" value="C-TERMINAL REGION OF AIDA-LIKE PROTEIN"/>
    <property type="match status" value="1"/>
</dbReference>
<keyword evidence="11" id="KW-1185">Reference proteome</keyword>
<name>A0A178IKI3_9BACT</name>
<keyword evidence="5 8" id="KW-0732">Signal</keyword>
<dbReference type="InterPro" id="IPR013425">
    <property type="entry name" value="Autotrns_rpt"/>
</dbReference>
<evidence type="ECO:0000256" key="1">
    <source>
        <dbReference type="ARBA" id="ARBA00004196"/>
    </source>
</evidence>
<evidence type="ECO:0000256" key="4">
    <source>
        <dbReference type="ARBA" id="ARBA00022525"/>
    </source>
</evidence>
<evidence type="ECO:0000256" key="3">
    <source>
        <dbReference type="ARBA" id="ARBA00004613"/>
    </source>
</evidence>
<comment type="caution">
    <text evidence="10">The sequence shown here is derived from an EMBL/GenBank/DDBJ whole genome shotgun (WGS) entry which is preliminary data.</text>
</comment>
<evidence type="ECO:0000313" key="10">
    <source>
        <dbReference type="EMBL" id="OAM89807.1"/>
    </source>
</evidence>
<dbReference type="PANTHER" id="PTHR35037:SF3">
    <property type="entry name" value="C-TERMINAL REGION OF AIDA-LIKE PROTEIN"/>
    <property type="match status" value="1"/>
</dbReference>
<evidence type="ECO:0000313" key="11">
    <source>
        <dbReference type="Proteomes" id="UP000078486"/>
    </source>
</evidence>
<evidence type="ECO:0000256" key="6">
    <source>
        <dbReference type="ARBA" id="ARBA00023136"/>
    </source>
</evidence>
<keyword evidence="6" id="KW-0472">Membrane</keyword>
<evidence type="ECO:0000256" key="2">
    <source>
        <dbReference type="ARBA" id="ARBA00004442"/>
    </source>
</evidence>
<evidence type="ECO:0000256" key="8">
    <source>
        <dbReference type="SAM" id="SignalP"/>
    </source>
</evidence>
<dbReference type="NCBIfam" id="TIGR01414">
    <property type="entry name" value="autotrans_barl"/>
    <property type="match status" value="1"/>
</dbReference>